<keyword evidence="2" id="KW-1185">Reference proteome</keyword>
<name>A0AA37L137_9PEZI</name>
<protein>
    <submittedName>
        <fullName evidence="1">Uncharacterized protein</fullName>
    </submittedName>
</protein>
<evidence type="ECO:0000313" key="2">
    <source>
        <dbReference type="Proteomes" id="UP001055115"/>
    </source>
</evidence>
<dbReference type="EMBL" id="BQXU01000001">
    <property type="protein sequence ID" value="GKT40033.1"/>
    <property type="molecule type" value="Genomic_DNA"/>
</dbReference>
<accession>A0AA37L137</accession>
<proteinExistence type="predicted"/>
<dbReference type="RefSeq" id="XP_049122383.1">
    <property type="nucleotide sequence ID" value="XM_049266426.1"/>
</dbReference>
<dbReference type="AlphaFoldDB" id="A0AA37L137"/>
<dbReference type="GeneID" id="73321016"/>
<evidence type="ECO:0000313" key="1">
    <source>
        <dbReference type="EMBL" id="GKT40033.1"/>
    </source>
</evidence>
<reference evidence="1 2" key="1">
    <citation type="submission" date="2022-03" db="EMBL/GenBank/DDBJ databases">
        <title>Genome data of Colletotrichum spp.</title>
        <authorList>
            <person name="Utami Y.D."/>
            <person name="Hiruma K."/>
        </authorList>
    </citation>
    <scope>NUCLEOTIDE SEQUENCE [LARGE SCALE GENOMIC DNA]</scope>
    <source>
        <strain evidence="1 2">MAFF 239500</strain>
    </source>
</reference>
<sequence>MALAQSSVKHNGRLGTSAVCVLYHDQLLAAFSNEGNGATPTDPMGVPRNTFSKATTMARGMAATRLA</sequence>
<dbReference type="Proteomes" id="UP001055115">
    <property type="component" value="Unassembled WGS sequence"/>
</dbReference>
<comment type="caution">
    <text evidence="1">The sequence shown here is derived from an EMBL/GenBank/DDBJ whole genome shotgun (WGS) entry which is preliminary data.</text>
</comment>
<gene>
    <name evidence="1" type="ORF">ColSpa_00214</name>
</gene>
<organism evidence="1 2">
    <name type="scientific">Colletotrichum spaethianum</name>
    <dbReference type="NCBI Taxonomy" id="700344"/>
    <lineage>
        <taxon>Eukaryota</taxon>
        <taxon>Fungi</taxon>
        <taxon>Dikarya</taxon>
        <taxon>Ascomycota</taxon>
        <taxon>Pezizomycotina</taxon>
        <taxon>Sordariomycetes</taxon>
        <taxon>Hypocreomycetidae</taxon>
        <taxon>Glomerellales</taxon>
        <taxon>Glomerellaceae</taxon>
        <taxon>Colletotrichum</taxon>
        <taxon>Colletotrichum spaethianum species complex</taxon>
    </lineage>
</organism>